<feature type="transmembrane region" description="Helical" evidence="8">
    <location>
        <begin position="320"/>
        <end position="348"/>
    </location>
</feature>
<accession>A0A9X2CSH7</accession>
<dbReference type="NCBIfam" id="NF037955">
    <property type="entry name" value="mfs"/>
    <property type="match status" value="1"/>
</dbReference>
<dbReference type="Pfam" id="PF12832">
    <property type="entry name" value="MFS_1_like"/>
    <property type="match status" value="1"/>
</dbReference>
<comment type="subcellular location">
    <subcellularLocation>
        <location evidence="1">Cell inner membrane</location>
        <topology evidence="1">Multi-pass membrane protein</topology>
    </subcellularLocation>
</comment>
<keyword evidence="3" id="KW-1003">Cell membrane</keyword>
<evidence type="ECO:0000259" key="9">
    <source>
        <dbReference type="Pfam" id="PF12832"/>
    </source>
</evidence>
<evidence type="ECO:0000256" key="7">
    <source>
        <dbReference type="ARBA" id="ARBA00023136"/>
    </source>
</evidence>
<feature type="transmembrane region" description="Helical" evidence="8">
    <location>
        <begin position="12"/>
        <end position="31"/>
    </location>
</feature>
<dbReference type="Proteomes" id="UP001139150">
    <property type="component" value="Unassembled WGS sequence"/>
</dbReference>
<evidence type="ECO:0000256" key="8">
    <source>
        <dbReference type="SAM" id="Phobius"/>
    </source>
</evidence>
<feature type="transmembrane region" description="Helical" evidence="8">
    <location>
        <begin position="264"/>
        <end position="283"/>
    </location>
</feature>
<dbReference type="GO" id="GO:0030395">
    <property type="term" value="F:lactose binding"/>
    <property type="evidence" value="ECO:0007669"/>
    <property type="project" value="TreeGrafter"/>
</dbReference>
<feature type="transmembrane region" description="Helical" evidence="8">
    <location>
        <begin position="134"/>
        <end position="154"/>
    </location>
</feature>
<dbReference type="InterPro" id="IPR036259">
    <property type="entry name" value="MFS_trans_sf"/>
</dbReference>
<protein>
    <submittedName>
        <fullName evidence="10">MFS transporter</fullName>
    </submittedName>
</protein>
<evidence type="ECO:0000256" key="4">
    <source>
        <dbReference type="ARBA" id="ARBA00022519"/>
    </source>
</evidence>
<evidence type="ECO:0000313" key="11">
    <source>
        <dbReference type="Proteomes" id="UP001139150"/>
    </source>
</evidence>
<keyword evidence="11" id="KW-1185">Reference proteome</keyword>
<feature type="transmembrane region" description="Helical" evidence="8">
    <location>
        <begin position="289"/>
        <end position="308"/>
    </location>
</feature>
<keyword evidence="5 8" id="KW-0812">Transmembrane</keyword>
<evidence type="ECO:0000256" key="2">
    <source>
        <dbReference type="ARBA" id="ARBA00022448"/>
    </source>
</evidence>
<evidence type="ECO:0000256" key="5">
    <source>
        <dbReference type="ARBA" id="ARBA00022692"/>
    </source>
</evidence>
<keyword evidence="2" id="KW-0813">Transport</keyword>
<feature type="domain" description="Major facilitator superfamily associated" evidence="9">
    <location>
        <begin position="8"/>
        <end position="357"/>
    </location>
</feature>
<feature type="transmembrane region" description="Helical" evidence="8">
    <location>
        <begin position="160"/>
        <end position="180"/>
    </location>
</feature>
<feature type="transmembrane region" description="Helical" evidence="8">
    <location>
        <begin position="96"/>
        <end position="114"/>
    </location>
</feature>
<dbReference type="EMBL" id="JAKRYL010000008">
    <property type="protein sequence ID" value="MCL7747402.1"/>
    <property type="molecule type" value="Genomic_DNA"/>
</dbReference>
<feature type="transmembrane region" description="Helical" evidence="8">
    <location>
        <begin position="238"/>
        <end position="257"/>
    </location>
</feature>
<dbReference type="Gene3D" id="1.20.1250.20">
    <property type="entry name" value="MFS general substrate transporter like domains"/>
    <property type="match status" value="2"/>
</dbReference>
<feature type="transmembrane region" description="Helical" evidence="8">
    <location>
        <begin position="43"/>
        <end position="61"/>
    </location>
</feature>
<keyword evidence="6 8" id="KW-1133">Transmembrane helix</keyword>
<dbReference type="PANTHER" id="PTHR23522">
    <property type="entry name" value="BLL5896 PROTEIN"/>
    <property type="match status" value="1"/>
</dbReference>
<dbReference type="SUPFAM" id="SSF103473">
    <property type="entry name" value="MFS general substrate transporter"/>
    <property type="match status" value="1"/>
</dbReference>
<proteinExistence type="predicted"/>
<dbReference type="InterPro" id="IPR026032">
    <property type="entry name" value="HcaT-like"/>
</dbReference>
<name>A0A9X2CSH7_9BACI</name>
<evidence type="ECO:0000256" key="6">
    <source>
        <dbReference type="ARBA" id="ARBA00022989"/>
    </source>
</evidence>
<dbReference type="RefSeq" id="WP_250096306.1">
    <property type="nucleotide sequence ID" value="NZ_JAKRYL010000008.1"/>
</dbReference>
<dbReference type="AlphaFoldDB" id="A0A9X2CSH7"/>
<keyword evidence="4" id="KW-0997">Cell inner membrane</keyword>
<dbReference type="PANTHER" id="PTHR23522:SF10">
    <property type="entry name" value="3-PHENYLPROPIONIC ACID TRANSPORTER-RELATED"/>
    <property type="match status" value="1"/>
</dbReference>
<evidence type="ECO:0000256" key="3">
    <source>
        <dbReference type="ARBA" id="ARBA00022475"/>
    </source>
</evidence>
<keyword evidence="7 8" id="KW-0472">Membrane</keyword>
<feature type="transmembrane region" description="Helical" evidence="8">
    <location>
        <begin position="201"/>
        <end position="218"/>
    </location>
</feature>
<evidence type="ECO:0000313" key="10">
    <source>
        <dbReference type="EMBL" id="MCL7747402.1"/>
    </source>
</evidence>
<evidence type="ECO:0000256" key="1">
    <source>
        <dbReference type="ARBA" id="ARBA00004429"/>
    </source>
</evidence>
<dbReference type="InterPro" id="IPR024989">
    <property type="entry name" value="MFS_assoc_dom"/>
</dbReference>
<dbReference type="PIRSF" id="PIRSF004925">
    <property type="entry name" value="HcaT"/>
    <property type="match status" value="1"/>
</dbReference>
<dbReference type="GO" id="GO:0015528">
    <property type="term" value="F:lactose:proton symporter activity"/>
    <property type="evidence" value="ECO:0007669"/>
    <property type="project" value="TreeGrafter"/>
</dbReference>
<feature type="transmembrane region" description="Helical" evidence="8">
    <location>
        <begin position="73"/>
        <end position="90"/>
    </location>
</feature>
<sequence length="388" mass="42757">MNHRSVYRLMAYLFFAHSTITIINGYIPVFFKSQGLTGSQVGLLMAIGPCATIIAQPMWGYLSDKYKSIKKMILIALIGLSVTTITFMFVNTYAGYLVMMFILFFFVSPTTALGDSLAQKTSVQKKVSFGRIRLWGSLGFAITSLVVGYVLTWIGVEKIMLPMLFMALTALAVAFSIKDVPGTNKPVTVLDAVKLTTKPSLFLFLLLAFFISVSHRANDIYLGLYIVELGGPEAMIGWAWFVGVIAEALIFATTAYWFRKWSPLTFVILAGVLYGARWILMAFVENPWWILPIQLLHGLTFAVFYIAAFQIINKLIPEHLLATGHVLFITVIFGLAGIIGSLFGGFVIEATSIPTLYLIGAGSAFIGSIGLVIFQKKASSNHKNEVSF</sequence>
<dbReference type="GO" id="GO:0005886">
    <property type="term" value="C:plasma membrane"/>
    <property type="evidence" value="ECO:0007669"/>
    <property type="project" value="UniProtKB-SubCell"/>
</dbReference>
<feature type="transmembrane region" description="Helical" evidence="8">
    <location>
        <begin position="354"/>
        <end position="374"/>
    </location>
</feature>
<gene>
    <name evidence="10" type="ORF">MF646_09745</name>
</gene>
<comment type="caution">
    <text evidence="10">The sequence shown here is derived from an EMBL/GenBank/DDBJ whole genome shotgun (WGS) entry which is preliminary data.</text>
</comment>
<organism evidence="10 11">
    <name type="scientific">Halalkalibacter alkaliphilus</name>
    <dbReference type="NCBI Taxonomy" id="2917993"/>
    <lineage>
        <taxon>Bacteria</taxon>
        <taxon>Bacillati</taxon>
        <taxon>Bacillota</taxon>
        <taxon>Bacilli</taxon>
        <taxon>Bacillales</taxon>
        <taxon>Bacillaceae</taxon>
        <taxon>Halalkalibacter</taxon>
    </lineage>
</organism>
<reference evidence="10" key="1">
    <citation type="submission" date="2022-02" db="EMBL/GenBank/DDBJ databases">
        <title>Halalkalibacter sp. nov. isolated from Lonar Lake, India.</title>
        <authorList>
            <person name="Joshi A."/>
            <person name="Thite S."/>
            <person name="Lodha T."/>
        </authorList>
    </citation>
    <scope>NUCLEOTIDE SEQUENCE</scope>
    <source>
        <strain evidence="10">MEB205</strain>
    </source>
</reference>